<dbReference type="AlphaFoldDB" id="A0A162MB40"/>
<keyword evidence="4 6" id="KW-1133">Transmembrane helix</keyword>
<gene>
    <name evidence="7" type="ORF">ATZ99_17910</name>
</gene>
<evidence type="ECO:0000313" key="8">
    <source>
        <dbReference type="Proteomes" id="UP000075737"/>
    </source>
</evidence>
<dbReference type="CDD" id="cd16914">
    <property type="entry name" value="EcfT"/>
    <property type="match status" value="1"/>
</dbReference>
<evidence type="ECO:0000256" key="2">
    <source>
        <dbReference type="ARBA" id="ARBA00022475"/>
    </source>
</evidence>
<protein>
    <recommendedName>
        <fullName evidence="9">Energy-coupling factor transporter transmembrane protein EcfT</fullName>
    </recommendedName>
</protein>
<sequence length="228" mass="26283">MKNIASSAIALSLVIYIIEVSLFNDIRFLIYNLVITLAVFALYNFRFIEAVRNSKIPVLFSAFMVFFAYILNMDFGYQKYVIIFLKSFEAILIVSTFNTMFSFSKVITGFKKIGLLSVLADMVFLTYRYFDVIFKELESMEKALISKGFKRGRGFWEWNTMKILGYLVGSLFIRSAERSERVYNAMLSRGYSGKLVLKEEESLFASNLIFIAGILIPPAILLFIEKVY</sequence>
<feature type="transmembrane region" description="Helical" evidence="6">
    <location>
        <begin position="57"/>
        <end position="75"/>
    </location>
</feature>
<dbReference type="InterPro" id="IPR051611">
    <property type="entry name" value="ECF_transporter_component"/>
</dbReference>
<dbReference type="STRING" id="520767.ATZ99_17910"/>
<evidence type="ECO:0008006" key="9">
    <source>
        <dbReference type="Google" id="ProtNLM"/>
    </source>
</evidence>
<feature type="transmembrane region" description="Helical" evidence="6">
    <location>
        <begin position="204"/>
        <end position="224"/>
    </location>
</feature>
<dbReference type="PANTHER" id="PTHR34857">
    <property type="entry name" value="SLL0384 PROTEIN"/>
    <property type="match status" value="1"/>
</dbReference>
<keyword evidence="8" id="KW-1185">Reference proteome</keyword>
<evidence type="ECO:0000256" key="5">
    <source>
        <dbReference type="ARBA" id="ARBA00023136"/>
    </source>
</evidence>
<keyword evidence="2" id="KW-1003">Cell membrane</keyword>
<dbReference type="InterPro" id="IPR003339">
    <property type="entry name" value="ABC/ECF_trnsptr_transmembrane"/>
</dbReference>
<dbReference type="RefSeq" id="WP_068748903.1">
    <property type="nucleotide sequence ID" value="NZ_LOHZ01000039.1"/>
</dbReference>
<proteinExistence type="predicted"/>
<feature type="transmembrane region" description="Helical" evidence="6">
    <location>
        <begin position="7"/>
        <end position="23"/>
    </location>
</feature>
<evidence type="ECO:0000256" key="4">
    <source>
        <dbReference type="ARBA" id="ARBA00022989"/>
    </source>
</evidence>
<evidence type="ECO:0000256" key="6">
    <source>
        <dbReference type="SAM" id="Phobius"/>
    </source>
</evidence>
<keyword evidence="5 6" id="KW-0472">Membrane</keyword>
<name>A0A162MB40_9FIRM</name>
<evidence type="ECO:0000313" key="7">
    <source>
        <dbReference type="EMBL" id="KYO64929.1"/>
    </source>
</evidence>
<comment type="subcellular location">
    <subcellularLocation>
        <location evidence="1">Membrane</location>
        <topology evidence="1">Multi-pass membrane protein</topology>
    </subcellularLocation>
</comment>
<dbReference type="PANTHER" id="PTHR34857:SF2">
    <property type="entry name" value="SLL0384 PROTEIN"/>
    <property type="match status" value="1"/>
</dbReference>
<evidence type="ECO:0000256" key="1">
    <source>
        <dbReference type="ARBA" id="ARBA00004141"/>
    </source>
</evidence>
<keyword evidence="3 6" id="KW-0812">Transmembrane</keyword>
<feature type="transmembrane region" description="Helical" evidence="6">
    <location>
        <begin position="29"/>
        <end position="45"/>
    </location>
</feature>
<dbReference type="GO" id="GO:0005886">
    <property type="term" value="C:plasma membrane"/>
    <property type="evidence" value="ECO:0007669"/>
    <property type="project" value="UniProtKB-ARBA"/>
</dbReference>
<dbReference type="OrthoDB" id="8585740at2"/>
<accession>A0A162MB40</accession>
<feature type="transmembrane region" description="Helical" evidence="6">
    <location>
        <begin position="81"/>
        <end position="101"/>
    </location>
</feature>
<dbReference type="Pfam" id="PF02361">
    <property type="entry name" value="CbiQ"/>
    <property type="match status" value="1"/>
</dbReference>
<organism evidence="7 8">
    <name type="scientific">Thermovenabulum gondwanense</name>
    <dbReference type="NCBI Taxonomy" id="520767"/>
    <lineage>
        <taxon>Bacteria</taxon>
        <taxon>Bacillati</taxon>
        <taxon>Bacillota</taxon>
        <taxon>Clostridia</taxon>
        <taxon>Thermosediminibacterales</taxon>
        <taxon>Thermosediminibacteraceae</taxon>
        <taxon>Thermovenabulum</taxon>
    </lineage>
</organism>
<reference evidence="7 8" key="1">
    <citation type="submission" date="2015-12" db="EMBL/GenBank/DDBJ databases">
        <title>Draft genome of Thermovenabulum gondwanense isolated from a red thermophilic microbial mat colonisisng an outflow channel of a bore well.</title>
        <authorList>
            <person name="Patel B.K."/>
        </authorList>
    </citation>
    <scope>NUCLEOTIDE SEQUENCE [LARGE SCALE GENOMIC DNA]</scope>
    <source>
        <strain evidence="7 8">R270</strain>
    </source>
</reference>
<comment type="caution">
    <text evidence="7">The sequence shown here is derived from an EMBL/GenBank/DDBJ whole genome shotgun (WGS) entry which is preliminary data.</text>
</comment>
<dbReference type="Proteomes" id="UP000075737">
    <property type="component" value="Unassembled WGS sequence"/>
</dbReference>
<dbReference type="EMBL" id="LOHZ01000039">
    <property type="protein sequence ID" value="KYO64929.1"/>
    <property type="molecule type" value="Genomic_DNA"/>
</dbReference>
<evidence type="ECO:0000256" key="3">
    <source>
        <dbReference type="ARBA" id="ARBA00022692"/>
    </source>
</evidence>